<feature type="transmembrane region" description="Helical" evidence="10">
    <location>
        <begin position="1035"/>
        <end position="1057"/>
    </location>
</feature>
<accession>A0A9P6CY17</accession>
<feature type="transmembrane region" description="Helical" evidence="10">
    <location>
        <begin position="137"/>
        <end position="156"/>
    </location>
</feature>
<dbReference type="GO" id="GO:0005524">
    <property type="term" value="F:ATP binding"/>
    <property type="evidence" value="ECO:0007669"/>
    <property type="project" value="UniProtKB-KW"/>
</dbReference>
<dbReference type="InterPro" id="IPR027417">
    <property type="entry name" value="P-loop_NTPase"/>
</dbReference>
<dbReference type="CDD" id="cd18604">
    <property type="entry name" value="ABC_6TM_VMR1_D2_like"/>
    <property type="match status" value="1"/>
</dbReference>
<feature type="domain" description="ABC transporter" evidence="11">
    <location>
        <begin position="1355"/>
        <end position="1592"/>
    </location>
</feature>
<comment type="caution">
    <text evidence="13">The sequence shown here is derived from an EMBL/GenBank/DDBJ whole genome shotgun (WGS) entry which is preliminary data.</text>
</comment>
<dbReference type="GO" id="GO:0140359">
    <property type="term" value="F:ABC-type transporter activity"/>
    <property type="evidence" value="ECO:0007669"/>
    <property type="project" value="InterPro"/>
</dbReference>
<dbReference type="InterPro" id="IPR050173">
    <property type="entry name" value="ABC_transporter_C-like"/>
</dbReference>
<dbReference type="Gene3D" id="1.20.1560.10">
    <property type="entry name" value="ABC transporter type 1, transmembrane domain"/>
    <property type="match status" value="2"/>
</dbReference>
<evidence type="ECO:0000313" key="13">
    <source>
        <dbReference type="EMBL" id="KAF9483592.1"/>
    </source>
</evidence>
<evidence type="ECO:0000313" key="14">
    <source>
        <dbReference type="Proteomes" id="UP000807469"/>
    </source>
</evidence>
<proteinExistence type="predicted"/>
<evidence type="ECO:0000256" key="3">
    <source>
        <dbReference type="ARBA" id="ARBA00022692"/>
    </source>
</evidence>
<dbReference type="SMART" id="SM00382">
    <property type="entry name" value="AAA"/>
    <property type="match status" value="2"/>
</dbReference>
<feature type="domain" description="ABC transporter" evidence="11">
    <location>
        <begin position="747"/>
        <end position="979"/>
    </location>
</feature>
<dbReference type="PROSITE" id="PS50929">
    <property type="entry name" value="ABC_TM1F"/>
    <property type="match status" value="2"/>
</dbReference>
<feature type="transmembrane region" description="Helical" evidence="10">
    <location>
        <begin position="1077"/>
        <end position="1100"/>
    </location>
</feature>
<keyword evidence="7 10" id="KW-1133">Transmembrane helix</keyword>
<feature type="compositionally biased region" description="Low complexity" evidence="9">
    <location>
        <begin position="413"/>
        <end position="460"/>
    </location>
</feature>
<feature type="transmembrane region" description="Helical" evidence="10">
    <location>
        <begin position="628"/>
        <end position="652"/>
    </location>
</feature>
<feature type="compositionally biased region" description="Polar residues" evidence="9">
    <location>
        <begin position="465"/>
        <end position="474"/>
    </location>
</feature>
<dbReference type="OrthoDB" id="6500128at2759"/>
<dbReference type="PROSITE" id="PS50893">
    <property type="entry name" value="ABC_TRANSPORTER_2"/>
    <property type="match status" value="2"/>
</dbReference>
<feature type="transmembrane region" description="Helical" evidence="10">
    <location>
        <begin position="162"/>
        <end position="180"/>
    </location>
</feature>
<dbReference type="GO" id="GO:0016887">
    <property type="term" value="F:ATP hydrolysis activity"/>
    <property type="evidence" value="ECO:0007669"/>
    <property type="project" value="InterPro"/>
</dbReference>
<dbReference type="PROSITE" id="PS00211">
    <property type="entry name" value="ABC_TRANSPORTER_1"/>
    <property type="match status" value="1"/>
</dbReference>
<evidence type="ECO:0000256" key="9">
    <source>
        <dbReference type="SAM" id="MobiDB-lite"/>
    </source>
</evidence>
<keyword evidence="8 10" id="KW-0472">Membrane</keyword>
<name>A0A9P6CY17_9AGAR</name>
<dbReference type="FunFam" id="1.20.1560.10:FF:000013">
    <property type="entry name" value="ABC transporter C family member 2"/>
    <property type="match status" value="1"/>
</dbReference>
<evidence type="ECO:0000256" key="5">
    <source>
        <dbReference type="ARBA" id="ARBA00022741"/>
    </source>
</evidence>
<feature type="transmembrane region" description="Helical" evidence="10">
    <location>
        <begin position="524"/>
        <end position="542"/>
    </location>
</feature>
<dbReference type="EMBL" id="MU155152">
    <property type="protein sequence ID" value="KAF9483592.1"/>
    <property type="molecule type" value="Genomic_DNA"/>
</dbReference>
<feature type="transmembrane region" description="Helical" evidence="10">
    <location>
        <begin position="201"/>
        <end position="220"/>
    </location>
</feature>
<feature type="domain" description="ABC transmembrane type-1" evidence="12">
    <location>
        <begin position="1040"/>
        <end position="1318"/>
    </location>
</feature>
<feature type="transmembrane region" description="Helical" evidence="10">
    <location>
        <begin position="36"/>
        <end position="57"/>
    </location>
</feature>
<comment type="subcellular location">
    <subcellularLocation>
        <location evidence="1">Membrane</location>
        <topology evidence="1">Multi-pass membrane protein</topology>
    </subcellularLocation>
</comment>
<dbReference type="InterPro" id="IPR003439">
    <property type="entry name" value="ABC_transporter-like_ATP-bd"/>
</dbReference>
<dbReference type="Gene3D" id="3.40.50.300">
    <property type="entry name" value="P-loop containing nucleotide triphosphate hydrolases"/>
    <property type="match status" value="2"/>
</dbReference>
<dbReference type="InterPro" id="IPR011527">
    <property type="entry name" value="ABC1_TM_dom"/>
</dbReference>
<dbReference type="InterPro" id="IPR003593">
    <property type="entry name" value="AAA+_ATPase"/>
</dbReference>
<reference evidence="13" key="1">
    <citation type="submission" date="2020-11" db="EMBL/GenBank/DDBJ databases">
        <authorList>
            <consortium name="DOE Joint Genome Institute"/>
            <person name="Ahrendt S."/>
            <person name="Riley R."/>
            <person name="Andreopoulos W."/>
            <person name="Labutti K."/>
            <person name="Pangilinan J."/>
            <person name="Ruiz-Duenas F.J."/>
            <person name="Barrasa J.M."/>
            <person name="Sanchez-Garcia M."/>
            <person name="Camarero S."/>
            <person name="Miyauchi S."/>
            <person name="Serrano A."/>
            <person name="Linde D."/>
            <person name="Babiker R."/>
            <person name="Drula E."/>
            <person name="Ayuso-Fernandez I."/>
            <person name="Pacheco R."/>
            <person name="Padilla G."/>
            <person name="Ferreira P."/>
            <person name="Barriuso J."/>
            <person name="Kellner H."/>
            <person name="Castanera R."/>
            <person name="Alfaro M."/>
            <person name="Ramirez L."/>
            <person name="Pisabarro A.G."/>
            <person name="Kuo A."/>
            <person name="Tritt A."/>
            <person name="Lipzen A."/>
            <person name="He G."/>
            <person name="Yan M."/>
            <person name="Ng V."/>
            <person name="Cullen D."/>
            <person name="Martin F."/>
            <person name="Rosso M.-N."/>
            <person name="Henrissat B."/>
            <person name="Hibbett D."/>
            <person name="Martinez A.T."/>
            <person name="Grigoriev I.V."/>
        </authorList>
    </citation>
    <scope>NUCLEOTIDE SEQUENCE</scope>
    <source>
        <strain evidence="13">CIRM-BRFM 674</strain>
    </source>
</reference>
<keyword evidence="6" id="KW-0067">ATP-binding</keyword>
<evidence type="ECO:0000256" key="4">
    <source>
        <dbReference type="ARBA" id="ARBA00022737"/>
    </source>
</evidence>
<dbReference type="SUPFAM" id="SSF90123">
    <property type="entry name" value="ABC transporter transmembrane region"/>
    <property type="match status" value="2"/>
</dbReference>
<feature type="domain" description="ABC transmembrane type-1" evidence="12">
    <location>
        <begin position="315"/>
        <end position="691"/>
    </location>
</feature>
<dbReference type="Pfam" id="PF00664">
    <property type="entry name" value="ABC_membrane"/>
    <property type="match status" value="2"/>
</dbReference>
<feature type="transmembrane region" description="Helical" evidence="10">
    <location>
        <begin position="314"/>
        <end position="336"/>
    </location>
</feature>
<organism evidence="13 14">
    <name type="scientific">Pholiota conissans</name>
    <dbReference type="NCBI Taxonomy" id="109636"/>
    <lineage>
        <taxon>Eukaryota</taxon>
        <taxon>Fungi</taxon>
        <taxon>Dikarya</taxon>
        <taxon>Basidiomycota</taxon>
        <taxon>Agaricomycotina</taxon>
        <taxon>Agaricomycetes</taxon>
        <taxon>Agaricomycetidae</taxon>
        <taxon>Agaricales</taxon>
        <taxon>Agaricineae</taxon>
        <taxon>Strophariaceae</taxon>
        <taxon>Pholiota</taxon>
    </lineage>
</organism>
<gene>
    <name evidence="13" type="ORF">BDN70DRAFT_873670</name>
</gene>
<dbReference type="InterPro" id="IPR017871">
    <property type="entry name" value="ABC_transporter-like_CS"/>
</dbReference>
<dbReference type="SUPFAM" id="SSF52540">
    <property type="entry name" value="P-loop containing nucleoside triphosphate hydrolases"/>
    <property type="match status" value="2"/>
</dbReference>
<feature type="transmembrane region" description="Helical" evidence="10">
    <location>
        <begin position="548"/>
        <end position="568"/>
    </location>
</feature>
<feature type="transmembrane region" description="Helical" evidence="10">
    <location>
        <begin position="356"/>
        <end position="376"/>
    </location>
</feature>
<feature type="compositionally biased region" description="Basic and acidic residues" evidence="9">
    <location>
        <begin position="483"/>
        <end position="500"/>
    </location>
</feature>
<dbReference type="CDD" id="cd03250">
    <property type="entry name" value="ABCC_MRP_domain1"/>
    <property type="match status" value="1"/>
</dbReference>
<evidence type="ECO:0000256" key="10">
    <source>
        <dbReference type="SAM" id="Phobius"/>
    </source>
</evidence>
<evidence type="ECO:0000256" key="1">
    <source>
        <dbReference type="ARBA" id="ARBA00004141"/>
    </source>
</evidence>
<feature type="transmembrane region" description="Helical" evidence="10">
    <location>
        <begin position="91"/>
        <end position="116"/>
    </location>
</feature>
<keyword evidence="2" id="KW-0813">Transport</keyword>
<dbReference type="GO" id="GO:0016020">
    <property type="term" value="C:membrane"/>
    <property type="evidence" value="ECO:0007669"/>
    <property type="project" value="UniProtKB-SubCell"/>
</dbReference>
<keyword evidence="4" id="KW-0677">Repeat</keyword>
<dbReference type="CDD" id="cd03244">
    <property type="entry name" value="ABCC_MRP_domain2"/>
    <property type="match status" value="1"/>
</dbReference>
<dbReference type="CDD" id="cd18596">
    <property type="entry name" value="ABC_6TM_VMR1_D1_like"/>
    <property type="match status" value="1"/>
</dbReference>
<keyword evidence="5" id="KW-0547">Nucleotide-binding</keyword>
<feature type="region of interest" description="Disordered" evidence="9">
    <location>
        <begin position="411"/>
        <end position="500"/>
    </location>
</feature>
<evidence type="ECO:0000256" key="2">
    <source>
        <dbReference type="ARBA" id="ARBA00022448"/>
    </source>
</evidence>
<keyword evidence="14" id="KW-1185">Reference proteome</keyword>
<protein>
    <submittedName>
        <fullName evidence="13">Multidrug resistance-associated ABC transporter</fullName>
    </submittedName>
</protein>
<evidence type="ECO:0000259" key="11">
    <source>
        <dbReference type="PROSITE" id="PS50893"/>
    </source>
</evidence>
<dbReference type="InterPro" id="IPR036640">
    <property type="entry name" value="ABC1_TM_sf"/>
</dbReference>
<dbReference type="PANTHER" id="PTHR24223">
    <property type="entry name" value="ATP-BINDING CASSETTE SUB-FAMILY C"/>
    <property type="match status" value="1"/>
</dbReference>
<evidence type="ECO:0000256" key="8">
    <source>
        <dbReference type="ARBA" id="ARBA00023136"/>
    </source>
</evidence>
<feature type="transmembrane region" description="Helical" evidence="10">
    <location>
        <begin position="1172"/>
        <end position="1193"/>
    </location>
</feature>
<dbReference type="PANTHER" id="PTHR24223:SF356">
    <property type="entry name" value="ATP-BINDING CASSETTE TRANSPORTER ABC4"/>
    <property type="match status" value="1"/>
</dbReference>
<dbReference type="Proteomes" id="UP000807469">
    <property type="component" value="Unassembled WGS sequence"/>
</dbReference>
<feature type="transmembrane region" description="Helical" evidence="10">
    <location>
        <begin position="1263"/>
        <end position="1283"/>
    </location>
</feature>
<dbReference type="FunFam" id="3.40.50.300:FF:000838">
    <property type="entry name" value="ABC multidrug transporter (Eurofung)"/>
    <property type="match status" value="1"/>
</dbReference>
<dbReference type="Pfam" id="PF00005">
    <property type="entry name" value="ABC_tran"/>
    <property type="match status" value="2"/>
</dbReference>
<evidence type="ECO:0000256" key="6">
    <source>
        <dbReference type="ARBA" id="ARBA00022840"/>
    </source>
</evidence>
<keyword evidence="3 10" id="KW-0812">Transmembrane</keyword>
<evidence type="ECO:0000259" key="12">
    <source>
        <dbReference type="PROSITE" id="PS50929"/>
    </source>
</evidence>
<sequence length="1607" mass="177342">MINLNPFTYQVARDTPYYLLSVASPTKFPLNDVRSIPFIVAAASLGLQVIHLLVYGAQVAVRRKRASTDSESETEIQPARAGLVEELKSHIAFYGGYTIFGFMLERLTGSAILLYLSKKTLRSTCSSGGSLVECPEGFLTATFLYSTILGLISVLSKTWSTSTTRYNIVILLSTFSVYLYRDVWPLATYDKHPADSEEGSVLIAKIIILAFVAIVIPMFIPRRYVPVDPKNPMPVPNPEQTASIISFITFTFLDPVIFLGYKVPHLSYDQLPALADYDGAGYLTKKAFPHVDVFAGAPRRHLFFRLLRVFIKEYVILFVTLLMYSLGGFISPIGIYKVLNYLETGGEGQTTKPWVWIIWLFFGPMVQSVFFQWYLFTATHVLALCEALITELVFEHSLRIRFKAETTTKAESRASTATSSRAESPVDSMSSENAAAEASEESSLIESSTRETSTVSEGSTIVRDASTSTSTSTLKGVVKAKGKQKDIAPPPKEEPAKKSDGNLIGKINNLVTADLNNITSARDFLWVVLGIPLNIVLCLIFLYRLLGWSTFVGFAVMVILLPVPGWIAQKIQQTQAARMKLTDARVQAVSEAMSIIRMVKLFGWENRMAERLQAKREEELKLIWKLKLLNCASAMVGFIFPTFNIIASYGVYTVIMKGQLTPSIIFSTMAVFGTLRHQLFHLMQQTVTILQGKVSLDRLDEFLQKSELLDLFLETADDPDVPLAISLPDAPSGTDIGFHDASFSWSLEEEDNSGTATPSSRVYKLRIEGDLLFKRNAINLIIGPTGSGKTSILMALLGEMHFIPTAPDSWFNLPRSGGIAYAAQESWVQNDTIRNNILFGAEYDEERYKKVLKQCALEHDLQLFDAGDATEVGERGLTLSGGQKARITLARAIYSPAEIILLDDVLAALDVHTSTWIVDNCFRGDLIKDRTILLVTHNVALASPVADFVVSIGTDGRIKSQGTQVSVALSRDPKLAREAKHDKEVAVMEGEIIDGAPAKKPGDGKLMLAEEIAEGHVTWKSFKLLLSSLGGDHPVIFFSLVMAGLLLNEWTFTFQLWYIGYWGSQYEHHPASEVPVYLYLSGYTGIIFLFCMFFSLSYLVSMHGSIRASRVINAKLIDSILGSTLRWLDETPVGRIITRCTQDIRAIDGPIPQSLLWVTDCLSGVFAKLGSVVIFTPIFLWPGVAVAVAGLYLGNMYLKAQLSVKRESSNARAPMLSHFTAAIHGLVSIRAYGAQDRFKAESLVRINHYTRVSRMSYNLNRWIGVRIDLLGAGFTAALATYLIYGTHVGTANTGFSLNMALEFTTLILYFVRIYNDFEVEANSLERIQGYIDIEHEPKPTEEGKPPAAWPTSGELRVENLSARYSKTGPKVLHNISFTIASGERVGVVGRTGSGKSSLTLALLRCIITEGEVYFDGRPTSQVNLDALRTSITIIPQTPELLSGTLRENLDPFDQNDDAVLNSALQAAGLFSLQEDAGEASLALDTKIASGGGNLSVGQRQIIALARAMIRGSKLLMLDEATSAIDYKTDAVIQHTLRTQLPKDVTVLTIAHRLQTIMDSDKIMVLDSGRIAEYGKPIDLLMNEKGLLRALVDESGDKEKLYELARSV</sequence>
<evidence type="ECO:0000256" key="7">
    <source>
        <dbReference type="ARBA" id="ARBA00022989"/>
    </source>
</evidence>